<dbReference type="SUPFAM" id="SSF52821">
    <property type="entry name" value="Rhodanese/Cell cycle control phosphatase"/>
    <property type="match status" value="1"/>
</dbReference>
<protein>
    <recommendedName>
        <fullName evidence="1">Sulfurtransferase</fullName>
    </recommendedName>
</protein>
<name>A0ABR2VPK1_9FUNG</name>
<dbReference type="InterPro" id="IPR001307">
    <property type="entry name" value="Thiosulphate_STrfase_CS"/>
</dbReference>
<dbReference type="PANTHER" id="PTHR44086">
    <property type="entry name" value="THIOSULFATE SULFURTRANSFERASE RDL2, MITOCHONDRIAL-RELATED"/>
    <property type="match status" value="1"/>
</dbReference>
<dbReference type="InterPro" id="IPR036873">
    <property type="entry name" value="Rhodanese-like_dom_sf"/>
</dbReference>
<evidence type="ECO:0000256" key="1">
    <source>
        <dbReference type="RuleBase" id="RU000507"/>
    </source>
</evidence>
<dbReference type="PANTHER" id="PTHR44086:SF10">
    <property type="entry name" value="THIOSULFATE SULFURTRANSFERASE_RHODANESE-LIKE DOMAIN-CONTAINING PROTEIN 3"/>
    <property type="match status" value="1"/>
</dbReference>
<sequence length="129" mass="14831">MTAEVSQEFEWPSQGHEVSYEDIRQIISNPREIVLIDVRGREEFNMGNIPNSVNLPLDELNDSMSITNDEFLKKFGFIRPQIDTKIVLTCRTGRRSGIAYGHLLDFGYKSVLNYPGSWNEYSERISGKL</sequence>
<feature type="domain" description="Rhodanese" evidence="2">
    <location>
        <begin position="29"/>
        <end position="126"/>
    </location>
</feature>
<accession>A0ABR2VPK1</accession>
<dbReference type="SMART" id="SM00450">
    <property type="entry name" value="RHOD"/>
    <property type="match status" value="1"/>
</dbReference>
<evidence type="ECO:0000259" key="2">
    <source>
        <dbReference type="PROSITE" id="PS50206"/>
    </source>
</evidence>
<dbReference type="Proteomes" id="UP001479436">
    <property type="component" value="Unassembled WGS sequence"/>
</dbReference>
<dbReference type="PROSITE" id="PS50206">
    <property type="entry name" value="RHODANESE_3"/>
    <property type="match status" value="1"/>
</dbReference>
<keyword evidence="4" id="KW-1185">Reference proteome</keyword>
<reference evidence="3 4" key="1">
    <citation type="submission" date="2023-04" db="EMBL/GenBank/DDBJ databases">
        <title>Genome of Basidiobolus ranarum AG-B5.</title>
        <authorList>
            <person name="Stajich J.E."/>
            <person name="Carter-House D."/>
            <person name="Gryganskyi A."/>
        </authorList>
    </citation>
    <scope>NUCLEOTIDE SEQUENCE [LARGE SCALE GENOMIC DNA]</scope>
    <source>
        <strain evidence="3 4">AG-B5</strain>
    </source>
</reference>
<keyword evidence="1" id="KW-0808">Transferase</keyword>
<dbReference type="Pfam" id="PF00581">
    <property type="entry name" value="Rhodanese"/>
    <property type="match status" value="1"/>
</dbReference>
<organism evidence="3 4">
    <name type="scientific">Basidiobolus ranarum</name>
    <dbReference type="NCBI Taxonomy" id="34480"/>
    <lineage>
        <taxon>Eukaryota</taxon>
        <taxon>Fungi</taxon>
        <taxon>Fungi incertae sedis</taxon>
        <taxon>Zoopagomycota</taxon>
        <taxon>Entomophthoromycotina</taxon>
        <taxon>Basidiobolomycetes</taxon>
        <taxon>Basidiobolales</taxon>
        <taxon>Basidiobolaceae</taxon>
        <taxon>Basidiobolus</taxon>
    </lineage>
</organism>
<dbReference type="EMBL" id="JASJQH010008762">
    <property type="protein sequence ID" value="KAK9686852.1"/>
    <property type="molecule type" value="Genomic_DNA"/>
</dbReference>
<dbReference type="PROSITE" id="PS00683">
    <property type="entry name" value="RHODANESE_2"/>
    <property type="match status" value="1"/>
</dbReference>
<evidence type="ECO:0000313" key="3">
    <source>
        <dbReference type="EMBL" id="KAK9686852.1"/>
    </source>
</evidence>
<proteinExistence type="predicted"/>
<dbReference type="InterPro" id="IPR001763">
    <property type="entry name" value="Rhodanese-like_dom"/>
</dbReference>
<gene>
    <name evidence="3" type="ORF">K7432_015000</name>
</gene>
<comment type="caution">
    <text evidence="3">The sequence shown here is derived from an EMBL/GenBank/DDBJ whole genome shotgun (WGS) entry which is preliminary data.</text>
</comment>
<dbReference type="Gene3D" id="3.40.250.10">
    <property type="entry name" value="Rhodanese-like domain"/>
    <property type="match status" value="1"/>
</dbReference>
<evidence type="ECO:0000313" key="4">
    <source>
        <dbReference type="Proteomes" id="UP001479436"/>
    </source>
</evidence>